<dbReference type="SUPFAM" id="SSF50630">
    <property type="entry name" value="Acid proteases"/>
    <property type="match status" value="2"/>
</dbReference>
<keyword evidence="5" id="KW-1185">Reference proteome</keyword>
<dbReference type="EMBL" id="BAABBR010000001">
    <property type="protein sequence ID" value="GAA4036704.1"/>
    <property type="molecule type" value="Genomic_DNA"/>
</dbReference>
<dbReference type="Proteomes" id="UP001424459">
    <property type="component" value="Unassembled WGS sequence"/>
</dbReference>
<evidence type="ECO:0000259" key="3">
    <source>
        <dbReference type="PROSITE" id="PS50175"/>
    </source>
</evidence>
<name>A0ABP7U670_9SPHN</name>
<dbReference type="CDD" id="cd05483">
    <property type="entry name" value="retropepsin_like_bacteria"/>
    <property type="match status" value="1"/>
</dbReference>
<dbReference type="Pfam" id="PF13650">
    <property type="entry name" value="Asp_protease_2"/>
    <property type="match status" value="2"/>
</dbReference>
<dbReference type="InterPro" id="IPR001969">
    <property type="entry name" value="Aspartic_peptidase_AS"/>
</dbReference>
<gene>
    <name evidence="4" type="ORF">GCM10022281_16630</name>
</gene>
<feature type="chain" id="PRO_5045590050" evidence="2">
    <location>
        <begin position="18"/>
        <end position="329"/>
    </location>
</feature>
<dbReference type="PROSITE" id="PS50175">
    <property type="entry name" value="ASP_PROT_RETROV"/>
    <property type="match status" value="1"/>
</dbReference>
<dbReference type="InterPro" id="IPR001995">
    <property type="entry name" value="Peptidase_A2_cat"/>
</dbReference>
<sequence length="329" mass="35168">MILLLFAALTATQAASPAPPAAKVTTLETATGQAPAAPGNADQLKLTTLADDRMTLPVTIGSAGPFRFLVDTGADGSAVSRQLAERLLLPAGRRTKLHSVTGFDEVATASVRGLRVANRAMPDIDAPLLEAQHVGADGILGTDVLRSALVRFDFKKKLLTILPNERAAKRLDPDTIVVEARKREGRLIVTHALLDGQRLTVILDTGSEVSIGNMALRAALAKRRMLSGLAPLDLRSVTGTILPASYMTVRELDVGNVGFQNLGIAFADAHTFRALGFDDSPALLLGMNALRAFDSVTIDMNAKKLRFSKPESQRYRVDQYVLTAPRPQG</sequence>
<dbReference type="InterPro" id="IPR034122">
    <property type="entry name" value="Retropepsin-like_bacterial"/>
</dbReference>
<comment type="caution">
    <text evidence="4">The sequence shown here is derived from an EMBL/GenBank/DDBJ whole genome shotgun (WGS) entry which is preliminary data.</text>
</comment>
<feature type="signal peptide" evidence="2">
    <location>
        <begin position="1"/>
        <end position="17"/>
    </location>
</feature>
<evidence type="ECO:0000313" key="4">
    <source>
        <dbReference type="EMBL" id="GAA4036704.1"/>
    </source>
</evidence>
<evidence type="ECO:0000313" key="5">
    <source>
        <dbReference type="Proteomes" id="UP001424459"/>
    </source>
</evidence>
<dbReference type="Gene3D" id="2.40.70.10">
    <property type="entry name" value="Acid Proteases"/>
    <property type="match status" value="2"/>
</dbReference>
<keyword evidence="1" id="KW-0378">Hydrolase</keyword>
<proteinExistence type="predicted"/>
<reference evidence="5" key="1">
    <citation type="journal article" date="2019" name="Int. J. Syst. Evol. Microbiol.">
        <title>The Global Catalogue of Microorganisms (GCM) 10K type strain sequencing project: providing services to taxonomists for standard genome sequencing and annotation.</title>
        <authorList>
            <consortium name="The Broad Institute Genomics Platform"/>
            <consortium name="The Broad Institute Genome Sequencing Center for Infectious Disease"/>
            <person name="Wu L."/>
            <person name="Ma J."/>
        </authorList>
    </citation>
    <scope>NUCLEOTIDE SEQUENCE [LARGE SCALE GENOMIC DNA]</scope>
    <source>
        <strain evidence="5">JCM 17564</strain>
    </source>
</reference>
<dbReference type="InterPro" id="IPR021109">
    <property type="entry name" value="Peptidase_aspartic_dom_sf"/>
</dbReference>
<evidence type="ECO:0000256" key="2">
    <source>
        <dbReference type="SAM" id="SignalP"/>
    </source>
</evidence>
<accession>A0ABP7U670</accession>
<keyword evidence="2" id="KW-0732">Signal</keyword>
<dbReference type="PROSITE" id="PS00141">
    <property type="entry name" value="ASP_PROTEASE"/>
    <property type="match status" value="1"/>
</dbReference>
<feature type="domain" description="Peptidase A2" evidence="3">
    <location>
        <begin position="66"/>
        <end position="144"/>
    </location>
</feature>
<organism evidence="4 5">
    <name type="scientific">Sphingomonas rosea</name>
    <dbReference type="NCBI Taxonomy" id="335605"/>
    <lineage>
        <taxon>Bacteria</taxon>
        <taxon>Pseudomonadati</taxon>
        <taxon>Pseudomonadota</taxon>
        <taxon>Alphaproteobacteria</taxon>
        <taxon>Sphingomonadales</taxon>
        <taxon>Sphingomonadaceae</taxon>
        <taxon>Sphingomonas</taxon>
    </lineage>
</organism>
<evidence type="ECO:0000256" key="1">
    <source>
        <dbReference type="ARBA" id="ARBA00022801"/>
    </source>
</evidence>
<dbReference type="RefSeq" id="WP_344696607.1">
    <property type="nucleotide sequence ID" value="NZ_BAABBR010000001.1"/>
</dbReference>
<protein>
    <submittedName>
        <fullName evidence="4">Retropepsin-like aspartic protease</fullName>
    </submittedName>
</protein>